<dbReference type="Gene3D" id="3.30.530.20">
    <property type="match status" value="1"/>
</dbReference>
<evidence type="ECO:0000313" key="3">
    <source>
        <dbReference type="Proteomes" id="UP001279734"/>
    </source>
</evidence>
<dbReference type="InterPro" id="IPR000916">
    <property type="entry name" value="Bet_v_I/MLP"/>
</dbReference>
<dbReference type="InterPro" id="IPR051761">
    <property type="entry name" value="MLP-like_ligand-binding"/>
</dbReference>
<protein>
    <recommendedName>
        <fullName evidence="1">Bet v I/Major latex protein domain-containing protein</fullName>
    </recommendedName>
</protein>
<feature type="domain" description="Bet v I/Major latex protein" evidence="1">
    <location>
        <begin position="2"/>
        <end position="151"/>
    </location>
</feature>
<proteinExistence type="predicted"/>
<sequence length="151" mass="17133">MGLTGKLVAELELRSSGDLFYDMFCNKPHHVSKVSPQYIQGCNLHAGKFGAPGSVVIWNYKIDGKACVAKDLVEVIDVKNKSITFKVIEGDLMNEYKFFKFTINTAPKGEFNIVKWTLEYEKLYKGVDEPIKLLELVINITKDIEVYHLQA</sequence>
<dbReference type="SMART" id="SM01037">
    <property type="entry name" value="Bet_v_1"/>
    <property type="match status" value="1"/>
</dbReference>
<evidence type="ECO:0000259" key="1">
    <source>
        <dbReference type="SMART" id="SM01037"/>
    </source>
</evidence>
<name>A0AAD3Y4Q0_NEPGR</name>
<accession>A0AAD3Y4Q0</accession>
<dbReference type="InterPro" id="IPR023393">
    <property type="entry name" value="START-like_dom_sf"/>
</dbReference>
<reference evidence="2" key="1">
    <citation type="submission" date="2023-05" db="EMBL/GenBank/DDBJ databases">
        <title>Nepenthes gracilis genome sequencing.</title>
        <authorList>
            <person name="Fukushima K."/>
        </authorList>
    </citation>
    <scope>NUCLEOTIDE SEQUENCE</scope>
    <source>
        <strain evidence="2">SING2019-196</strain>
    </source>
</reference>
<evidence type="ECO:0000313" key="2">
    <source>
        <dbReference type="EMBL" id="GMH27435.1"/>
    </source>
</evidence>
<dbReference type="GO" id="GO:0006952">
    <property type="term" value="P:defense response"/>
    <property type="evidence" value="ECO:0007669"/>
    <property type="project" value="InterPro"/>
</dbReference>
<organism evidence="2 3">
    <name type="scientific">Nepenthes gracilis</name>
    <name type="common">Slender pitcher plant</name>
    <dbReference type="NCBI Taxonomy" id="150966"/>
    <lineage>
        <taxon>Eukaryota</taxon>
        <taxon>Viridiplantae</taxon>
        <taxon>Streptophyta</taxon>
        <taxon>Embryophyta</taxon>
        <taxon>Tracheophyta</taxon>
        <taxon>Spermatophyta</taxon>
        <taxon>Magnoliopsida</taxon>
        <taxon>eudicotyledons</taxon>
        <taxon>Gunneridae</taxon>
        <taxon>Pentapetalae</taxon>
        <taxon>Caryophyllales</taxon>
        <taxon>Nepenthaceae</taxon>
        <taxon>Nepenthes</taxon>
    </lineage>
</organism>
<keyword evidence="3" id="KW-1185">Reference proteome</keyword>
<dbReference type="Pfam" id="PF00407">
    <property type="entry name" value="Bet_v_1"/>
    <property type="match status" value="1"/>
</dbReference>
<dbReference type="EMBL" id="BSYO01000033">
    <property type="protein sequence ID" value="GMH27435.1"/>
    <property type="molecule type" value="Genomic_DNA"/>
</dbReference>
<dbReference type="Proteomes" id="UP001279734">
    <property type="component" value="Unassembled WGS sequence"/>
</dbReference>
<gene>
    <name evidence="2" type="ORF">Nepgr_029278</name>
</gene>
<dbReference type="AlphaFoldDB" id="A0AAD3Y4Q0"/>
<dbReference type="SUPFAM" id="SSF55961">
    <property type="entry name" value="Bet v1-like"/>
    <property type="match status" value="1"/>
</dbReference>
<dbReference type="CDD" id="cd07816">
    <property type="entry name" value="Bet_v1-like"/>
    <property type="match status" value="1"/>
</dbReference>
<comment type="caution">
    <text evidence="2">The sequence shown here is derived from an EMBL/GenBank/DDBJ whole genome shotgun (WGS) entry which is preliminary data.</text>
</comment>
<dbReference type="PANTHER" id="PTHR31907">
    <property type="entry name" value="MLP-LIKE PROTEIN 423"/>
    <property type="match status" value="1"/>
</dbReference>